<gene>
    <name evidence="4" type="ORF">J2Z81_002986</name>
</gene>
<keyword evidence="5" id="KW-1185">Reference proteome</keyword>
<evidence type="ECO:0000313" key="4">
    <source>
        <dbReference type="EMBL" id="MBP2258998.1"/>
    </source>
</evidence>
<dbReference type="EMBL" id="JAGIKX010000045">
    <property type="protein sequence ID" value="MBP2258998.1"/>
    <property type="molecule type" value="Genomic_DNA"/>
</dbReference>
<dbReference type="PANTHER" id="PTHR43158:SF1">
    <property type="entry name" value="ABC TRANSPORTER, ATP-BINDING PROTEIN"/>
    <property type="match status" value="1"/>
</dbReference>
<dbReference type="InterPro" id="IPR003593">
    <property type="entry name" value="AAA+_ATPase"/>
</dbReference>
<dbReference type="SUPFAM" id="SSF52540">
    <property type="entry name" value="P-loop containing nucleoside triphosphate hydrolases"/>
    <property type="match status" value="1"/>
</dbReference>
<feature type="domain" description="ABC transporter" evidence="3">
    <location>
        <begin position="3"/>
        <end position="226"/>
    </location>
</feature>
<dbReference type="PANTHER" id="PTHR43158">
    <property type="entry name" value="SKFA PEPTIDE EXPORT ATP-BINDING PROTEIN SKFE"/>
    <property type="match status" value="1"/>
</dbReference>
<sequence>MTVELQNVWKKYGGQTSVKDVSLHLEPGKIYGLIGPNGSGKSTTLKMMTGLVYPNAGEITISGERVTRRICSKVAYLTELDMFYHAFTVEKMMAFYASQFSDFDVEKAHVLLKEMKLDPKKKIKKLSKGNRGRLKLVLALSRKTPVLLLDEPFSGLDPMVRESIVKSLISYIDFDEQTVVIATHEIDEIEPLLDEVIIIFEGEVVGQTHVENLREEEGISVLEWFKSIMAQKERKVEDV</sequence>
<dbReference type="Gene3D" id="3.40.50.300">
    <property type="entry name" value="P-loop containing nucleotide triphosphate hydrolases"/>
    <property type="match status" value="1"/>
</dbReference>
<organism evidence="4 5">
    <name type="scientific">Virgibacillus alimentarius</name>
    <dbReference type="NCBI Taxonomy" id="698769"/>
    <lineage>
        <taxon>Bacteria</taxon>
        <taxon>Bacillati</taxon>
        <taxon>Bacillota</taxon>
        <taxon>Bacilli</taxon>
        <taxon>Bacillales</taxon>
        <taxon>Bacillaceae</taxon>
        <taxon>Virgibacillus</taxon>
    </lineage>
</organism>
<name>A0ABS4SBV8_9BACI</name>
<dbReference type="PROSITE" id="PS50893">
    <property type="entry name" value="ABC_TRANSPORTER_2"/>
    <property type="match status" value="1"/>
</dbReference>
<evidence type="ECO:0000256" key="2">
    <source>
        <dbReference type="ARBA" id="ARBA00022840"/>
    </source>
</evidence>
<dbReference type="InterPro" id="IPR003439">
    <property type="entry name" value="ABC_transporter-like_ATP-bd"/>
</dbReference>
<dbReference type="SMART" id="SM00382">
    <property type="entry name" value="AAA"/>
    <property type="match status" value="1"/>
</dbReference>
<evidence type="ECO:0000313" key="5">
    <source>
        <dbReference type="Proteomes" id="UP001519294"/>
    </source>
</evidence>
<dbReference type="InterPro" id="IPR027417">
    <property type="entry name" value="P-loop_NTPase"/>
</dbReference>
<comment type="caution">
    <text evidence="4">The sequence shown here is derived from an EMBL/GenBank/DDBJ whole genome shotgun (WGS) entry which is preliminary data.</text>
</comment>
<accession>A0ABS4SBV8</accession>
<reference evidence="4 5" key="1">
    <citation type="submission" date="2021-03" db="EMBL/GenBank/DDBJ databases">
        <title>Genomic Encyclopedia of Type Strains, Phase IV (KMG-IV): sequencing the most valuable type-strain genomes for metagenomic binning, comparative biology and taxonomic classification.</title>
        <authorList>
            <person name="Goeker M."/>
        </authorList>
    </citation>
    <scope>NUCLEOTIDE SEQUENCE [LARGE SCALE GENOMIC DNA]</scope>
    <source>
        <strain evidence="4 5">DSM 25790</strain>
    </source>
</reference>
<dbReference type="Pfam" id="PF00005">
    <property type="entry name" value="ABC_tran"/>
    <property type="match status" value="1"/>
</dbReference>
<dbReference type="Proteomes" id="UP001519294">
    <property type="component" value="Unassembled WGS sequence"/>
</dbReference>
<evidence type="ECO:0000259" key="3">
    <source>
        <dbReference type="PROSITE" id="PS50893"/>
    </source>
</evidence>
<proteinExistence type="predicted"/>
<dbReference type="GO" id="GO:0005524">
    <property type="term" value="F:ATP binding"/>
    <property type="evidence" value="ECO:0007669"/>
    <property type="project" value="UniProtKB-KW"/>
</dbReference>
<keyword evidence="2 4" id="KW-0067">ATP-binding</keyword>
<dbReference type="RefSeq" id="WP_029270254.1">
    <property type="nucleotide sequence ID" value="NZ_JAGIKX010000045.1"/>
</dbReference>
<dbReference type="CDD" id="cd03230">
    <property type="entry name" value="ABC_DR_subfamily_A"/>
    <property type="match status" value="1"/>
</dbReference>
<evidence type="ECO:0000256" key="1">
    <source>
        <dbReference type="ARBA" id="ARBA00022741"/>
    </source>
</evidence>
<keyword evidence="1" id="KW-0547">Nucleotide-binding</keyword>
<protein>
    <submittedName>
        <fullName evidence="4">ABC-2 type transport system ATP-binding protein</fullName>
    </submittedName>
</protein>